<accession>Q5D9F3</accession>
<reference evidence="1" key="2">
    <citation type="journal article" date="2006" name="PLoS Pathog.">
        <title>New perspectives on host-parasite interplay by comparative transcriptomic and proteomic analyses of Schistosoma japonicum.</title>
        <authorList>
            <person name="Liu F."/>
            <person name="Lu J."/>
            <person name="Hu W."/>
            <person name="Wang S.Y."/>
            <person name="Cui S.J."/>
            <person name="Chi M."/>
            <person name="Yan Q."/>
            <person name="Wang X.R."/>
            <person name="Song H.D."/>
            <person name="Xu X.N."/>
            <person name="Wang J.J."/>
            <person name="Zhang X.L."/>
            <person name="Zhang X."/>
            <person name="Wang Z.Q."/>
            <person name="Xue C.L."/>
            <person name="Brindley P.J."/>
            <person name="McManus D.P."/>
            <person name="Yang P.Y."/>
            <person name="Feng Z."/>
            <person name="Chen Z."/>
            <person name="Han Z.G."/>
        </authorList>
    </citation>
    <scope>NUCLEOTIDE SEQUENCE</scope>
</reference>
<organism evidence="1">
    <name type="scientific">Schistosoma japonicum</name>
    <name type="common">Blood fluke</name>
    <dbReference type="NCBI Taxonomy" id="6182"/>
    <lineage>
        <taxon>Eukaryota</taxon>
        <taxon>Metazoa</taxon>
        <taxon>Spiralia</taxon>
        <taxon>Lophotrochozoa</taxon>
        <taxon>Platyhelminthes</taxon>
        <taxon>Trematoda</taxon>
        <taxon>Digenea</taxon>
        <taxon>Strigeidida</taxon>
        <taxon>Schistosomatoidea</taxon>
        <taxon>Schistosomatidae</taxon>
        <taxon>Schistosoma</taxon>
    </lineage>
</organism>
<dbReference type="EMBL" id="AY815821">
    <property type="protein sequence ID" value="AAW27553.1"/>
    <property type="molecule type" value="mRNA"/>
</dbReference>
<reference evidence="1" key="1">
    <citation type="submission" date="2004-11" db="EMBL/GenBank/DDBJ databases">
        <title>The full-length cDNA sequences of Schistosoma japonicum genes.</title>
        <authorList>
            <person name="Han Z."/>
        </authorList>
    </citation>
    <scope>NUCLEOTIDE SEQUENCE</scope>
</reference>
<sequence length="359" mass="41256">MPLFKLIIQTINQNNKQNENIFRWSIKESIENVTYEHLIKRLQGILCRLRNNHDDYNHNDDDDDVINDDLQILWYDGEDMCRIISTEDLHDAAKTLAGPQANDCSIRIYIKATNYKLMKYNLNNEKTDIIHLPDLPSTLEKLDLDETNQSIEIINNYNEDHIKDPLKQSTMNRSISSDCQYQSNCIMPSAPTLPTSPLDVLFASLSSSQSNISSIQSYPIFQSSNLYTTYPYNTQLCNQMKLTRLSPSSSSLLPGYLPTDFTSYQHYASSTLQYYCLPQTHMNNTLSLRNNMQSSSSKNLPSKSLCNTKSHMNIAAIIIQLRHMGFQQTDMYLSSIIQQYNGNFNSILDRLSIDKNNKL</sequence>
<dbReference type="AlphaFoldDB" id="Q5D9F3"/>
<name>Q5D9F3_SCHJA</name>
<protein>
    <submittedName>
        <fullName evidence="1">SJCHGC00710 protein</fullName>
    </submittedName>
</protein>
<proteinExistence type="evidence at transcript level"/>
<evidence type="ECO:0000313" key="1">
    <source>
        <dbReference type="EMBL" id="AAW27553.1"/>
    </source>
</evidence>